<dbReference type="RefSeq" id="WP_243796754.1">
    <property type="nucleotide sequence ID" value="NZ_JALHAT010000003.1"/>
</dbReference>
<evidence type="ECO:0000313" key="2">
    <source>
        <dbReference type="EMBL" id="MCJ1959528.1"/>
    </source>
</evidence>
<dbReference type="Proteomes" id="UP001162802">
    <property type="component" value="Unassembled WGS sequence"/>
</dbReference>
<evidence type="ECO:0000313" key="3">
    <source>
        <dbReference type="Proteomes" id="UP001162802"/>
    </source>
</evidence>
<protein>
    <submittedName>
        <fullName evidence="2">Uncharacterized protein</fullName>
    </submittedName>
</protein>
<gene>
    <name evidence="2" type="ORF">MTR65_02375</name>
</gene>
<comment type="caution">
    <text evidence="2">The sequence shown here is derived from an EMBL/GenBank/DDBJ whole genome shotgun (WGS) entry which is preliminary data.</text>
</comment>
<dbReference type="EMBL" id="JALHAT010000003">
    <property type="protein sequence ID" value="MCJ1959528.1"/>
    <property type="molecule type" value="Genomic_DNA"/>
</dbReference>
<accession>A0ABT0A8J6</accession>
<keyword evidence="3" id="KW-1185">Reference proteome</keyword>
<evidence type="ECO:0000256" key="1">
    <source>
        <dbReference type="SAM" id="SignalP"/>
    </source>
</evidence>
<feature type="signal peptide" evidence="1">
    <location>
        <begin position="1"/>
        <end position="26"/>
    </location>
</feature>
<name>A0ABT0A8J6_9SPHN</name>
<feature type="chain" id="PRO_5045680329" evidence="1">
    <location>
        <begin position="27"/>
        <end position="89"/>
    </location>
</feature>
<reference evidence="2" key="1">
    <citation type="submission" date="2022-03" db="EMBL/GenBank/DDBJ databases">
        <title>Identification of a novel bacterium isolated from mangrove sediments.</title>
        <authorList>
            <person name="Pan X."/>
        </authorList>
    </citation>
    <scope>NUCLEOTIDE SEQUENCE</scope>
    <source>
        <strain evidence="2">B2637</strain>
    </source>
</reference>
<proteinExistence type="predicted"/>
<sequence>MKKGLIACAAAAAVLPLCAQAQSASASPEVVEKDARGVAAKVRVEGKVYDVCRGEATDGCINPREAGLNFGNRPLDHYPEDKGLEAPAS</sequence>
<organism evidence="2 3">
    <name type="scientific">Novosphingobium mangrovi</name>
    <name type="common">ex Hu et al. 2023</name>
    <dbReference type="NCBI Taxonomy" id="2930094"/>
    <lineage>
        <taxon>Bacteria</taxon>
        <taxon>Pseudomonadati</taxon>
        <taxon>Pseudomonadota</taxon>
        <taxon>Alphaproteobacteria</taxon>
        <taxon>Sphingomonadales</taxon>
        <taxon>Sphingomonadaceae</taxon>
        <taxon>Novosphingobium</taxon>
    </lineage>
</organism>
<keyword evidence="1" id="KW-0732">Signal</keyword>